<reference evidence="3 4" key="1">
    <citation type="journal article" date="2021" name="Elife">
        <title>Chloroplast acquisition without the gene transfer in kleptoplastic sea slugs, Plakobranchus ocellatus.</title>
        <authorList>
            <person name="Maeda T."/>
            <person name="Takahashi S."/>
            <person name="Yoshida T."/>
            <person name="Shimamura S."/>
            <person name="Takaki Y."/>
            <person name="Nagai Y."/>
            <person name="Toyoda A."/>
            <person name="Suzuki Y."/>
            <person name="Arimoto A."/>
            <person name="Ishii H."/>
            <person name="Satoh N."/>
            <person name="Nishiyama T."/>
            <person name="Hasebe M."/>
            <person name="Maruyama T."/>
            <person name="Minagawa J."/>
            <person name="Obokata J."/>
            <person name="Shigenobu S."/>
        </authorList>
    </citation>
    <scope>NUCLEOTIDE SEQUENCE [LARGE SCALE GENOMIC DNA]</scope>
</reference>
<dbReference type="EMBL" id="BLXT01004823">
    <property type="protein sequence ID" value="GFO17473.1"/>
    <property type="molecule type" value="Genomic_DNA"/>
</dbReference>
<evidence type="ECO:0000313" key="3">
    <source>
        <dbReference type="EMBL" id="GFO17473.1"/>
    </source>
</evidence>
<accession>A0AAV4BF41</accession>
<protein>
    <submittedName>
        <fullName evidence="3">PiggyBac transposable element-derived protein 4-like protein</fullName>
    </submittedName>
</protein>
<evidence type="ECO:0000259" key="2">
    <source>
        <dbReference type="Pfam" id="PF13843"/>
    </source>
</evidence>
<dbReference type="PANTHER" id="PTHR46599">
    <property type="entry name" value="PIGGYBAC TRANSPOSABLE ELEMENT-DERIVED PROTEIN 4"/>
    <property type="match status" value="1"/>
</dbReference>
<dbReference type="AlphaFoldDB" id="A0AAV4BF41"/>
<name>A0AAV4BF41_9GAST</name>
<organism evidence="3 4">
    <name type="scientific">Plakobranchus ocellatus</name>
    <dbReference type="NCBI Taxonomy" id="259542"/>
    <lineage>
        <taxon>Eukaryota</taxon>
        <taxon>Metazoa</taxon>
        <taxon>Spiralia</taxon>
        <taxon>Lophotrochozoa</taxon>
        <taxon>Mollusca</taxon>
        <taxon>Gastropoda</taxon>
        <taxon>Heterobranchia</taxon>
        <taxon>Euthyneura</taxon>
        <taxon>Panpulmonata</taxon>
        <taxon>Sacoglossa</taxon>
        <taxon>Placobranchoidea</taxon>
        <taxon>Plakobranchidae</taxon>
        <taxon>Plakobranchus</taxon>
    </lineage>
</organism>
<feature type="compositionally biased region" description="Polar residues" evidence="1">
    <location>
        <begin position="38"/>
        <end position="47"/>
    </location>
</feature>
<sequence>MAEKQATNRNVFASLQPFTSTNSADVDALSSESDDESVVTNASSNDEWTPEQEDRHASDGSVSPGRPSAQDESDDETIAIAPTKQKLTDTNPLPNFGSDANTMVSKDKTEWFHKEPANRKTPIRNIVREGRSAHASDVSTPVESIELFLGNDILDIIIECTNKEGLKTFSKKKKSEWVDTDRVEIQALLATLLSLGSMNQGMIDLKLVFHEVWGSGFVRSLFGYNRLVTLLACLRFDDKDTRSTRKDKDPLAPIREVWDLFERSLKRHYSPGSFLTVDEQLVPFRGRCKFRMYIPSKPDKYGLKIYWVCESDTGYPLKGLPYLGKVGRLPEKDHGENCVKKLIEPYYRSGRNVTFDNFFTTLKLIQHLLRQGLTCVGTVRKDKKFIPEPLRHHSFSKDKQYTSRFAFQEKATMVSYKSKKNKVVTLLSTMHSDKTVSKDEKKPDIVAFYNSTKGGVDGMDQKVHKYSCKQKSHRWPMAYFFNIVDLACLAAHVVFKTKFPDHPLSGKDSRSHFIRSVASGLAQTQLFRRQEIPTLHFVCSDFIDASNVTGNKGTGKSYNQHKNGA</sequence>
<comment type="caution">
    <text evidence="3">The sequence shown here is derived from an EMBL/GenBank/DDBJ whole genome shotgun (WGS) entry which is preliminary data.</text>
</comment>
<evidence type="ECO:0000256" key="1">
    <source>
        <dbReference type="SAM" id="MobiDB-lite"/>
    </source>
</evidence>
<dbReference type="Pfam" id="PF13843">
    <property type="entry name" value="DDE_Tnp_1_7"/>
    <property type="match status" value="1"/>
</dbReference>
<proteinExistence type="predicted"/>
<keyword evidence="4" id="KW-1185">Reference proteome</keyword>
<evidence type="ECO:0000313" key="4">
    <source>
        <dbReference type="Proteomes" id="UP000735302"/>
    </source>
</evidence>
<feature type="compositionally biased region" description="Polar residues" evidence="1">
    <location>
        <begin position="88"/>
        <end position="102"/>
    </location>
</feature>
<dbReference type="InterPro" id="IPR029526">
    <property type="entry name" value="PGBD"/>
</dbReference>
<gene>
    <name evidence="3" type="ORF">PoB_004397800</name>
</gene>
<dbReference type="Proteomes" id="UP000735302">
    <property type="component" value="Unassembled WGS sequence"/>
</dbReference>
<dbReference type="PANTHER" id="PTHR46599:SF6">
    <property type="entry name" value="DUAL SPECIFICITY PHOSPHATASE 26"/>
    <property type="match status" value="1"/>
</dbReference>
<feature type="compositionally biased region" description="Polar residues" evidence="1">
    <location>
        <begin position="1"/>
        <end position="24"/>
    </location>
</feature>
<feature type="region of interest" description="Disordered" evidence="1">
    <location>
        <begin position="1"/>
        <end position="102"/>
    </location>
</feature>
<feature type="domain" description="PiggyBac transposable element-derived protein" evidence="2">
    <location>
        <begin position="140"/>
        <end position="489"/>
    </location>
</feature>